<dbReference type="EMBL" id="LR798459">
    <property type="protein sequence ID" value="CAB5238354.1"/>
    <property type="molecule type" value="Genomic_DNA"/>
</dbReference>
<evidence type="ECO:0000313" key="3">
    <source>
        <dbReference type="EMBL" id="CAB4184707.1"/>
    </source>
</evidence>
<dbReference type="EMBL" id="LR796900">
    <property type="protein sequence ID" value="CAB4172761.1"/>
    <property type="molecule type" value="Genomic_DNA"/>
</dbReference>
<protein>
    <submittedName>
        <fullName evidence="5">Uncharacterized protein</fullName>
    </submittedName>
</protein>
<organism evidence="5">
    <name type="scientific">uncultured Caudovirales phage</name>
    <dbReference type="NCBI Taxonomy" id="2100421"/>
    <lineage>
        <taxon>Viruses</taxon>
        <taxon>Duplodnaviria</taxon>
        <taxon>Heunggongvirae</taxon>
        <taxon>Uroviricota</taxon>
        <taxon>Caudoviricetes</taxon>
        <taxon>Peduoviridae</taxon>
        <taxon>Maltschvirus</taxon>
        <taxon>Maltschvirus maltsch</taxon>
    </lineage>
</organism>
<sequence length="549" mass="58557">MSKQLTISSVSAPGFLGLNTQDPSLEISNGFAGVAVNCVIDKFGRVGSRQGYVKLNSTNATLGANTITVIHELIQADGTLTVLFFGNGKLFKLGLATAGAVAEFNIAEYGSNGVPLAEYTQGVASLGSILELTYGGGGTAPAFNAGNWQAASLNGVAYFFQLNNDPIIYDPAVSTTTYRRVSEKSGYVGTVPSANVAISAYGRIWAANTTTNNTTVSFSDLLSGHVWSTGTSGTLDVSRVWSNGADEITGLAAHNGFLFIFGKRQILIYANATTPATMSLSDTVSSLGCIARDSIQNTGKDVVFLSNSGLRSVLRTVQEKSSPLGDLSKNIRNDFQQVVASESLSEITSVYSEKDAFYLLSCPSSDKVFCFDTKTVLEDGSYRVTTWNSLSPNSFCSRRNGDLLIGQPGFITRYTGYQDDTNSYRMEYYTNNADIGKDDLTSIIKKIKLTVVGGSNQPVSVFWAYDFTANYQSETVAIPAQVVSEYGIAQYGANATPVAQYASGISLQELIAYGNGAGKIVQTGFEVDIDGFPISFQKIEIQAKTGKLT</sequence>
<name>A0A6J7XM45_9CAUD</name>
<dbReference type="EMBL" id="LR797336">
    <property type="protein sequence ID" value="CAB4203891.1"/>
    <property type="molecule type" value="Genomic_DNA"/>
</dbReference>
<reference evidence="5" key="1">
    <citation type="submission" date="2020-05" db="EMBL/GenBank/DDBJ databases">
        <authorList>
            <person name="Chiriac C."/>
            <person name="Salcher M."/>
            <person name="Ghai R."/>
            <person name="Kavagutti S V."/>
        </authorList>
    </citation>
    <scope>NUCLEOTIDE SEQUENCE</scope>
</reference>
<evidence type="ECO:0000313" key="1">
    <source>
        <dbReference type="EMBL" id="CAB4153527.1"/>
    </source>
</evidence>
<gene>
    <name evidence="3" type="ORF">UFOVP1115_30</name>
    <name evidence="4" type="ORF">UFOVP1390_12</name>
    <name evidence="5" type="ORF">UFOVP1567_29</name>
    <name evidence="1" type="ORF">UFOVP626_6</name>
    <name evidence="2" type="ORF">UFOVP951_1</name>
</gene>
<dbReference type="EMBL" id="LR796605">
    <property type="protein sequence ID" value="CAB4153527.1"/>
    <property type="molecule type" value="Genomic_DNA"/>
</dbReference>
<dbReference type="EMBL" id="LR797068">
    <property type="protein sequence ID" value="CAB4184707.1"/>
    <property type="molecule type" value="Genomic_DNA"/>
</dbReference>
<evidence type="ECO:0000313" key="5">
    <source>
        <dbReference type="EMBL" id="CAB5238354.1"/>
    </source>
</evidence>
<accession>A0A6J7XM45</accession>
<evidence type="ECO:0000313" key="4">
    <source>
        <dbReference type="EMBL" id="CAB4203891.1"/>
    </source>
</evidence>
<proteinExistence type="predicted"/>
<evidence type="ECO:0000313" key="2">
    <source>
        <dbReference type="EMBL" id="CAB4172761.1"/>
    </source>
</evidence>